<proteinExistence type="inferred from homology"/>
<dbReference type="Gene3D" id="1.10.10.1740">
    <property type="entry name" value="Transmembrane protein 14-like"/>
    <property type="match status" value="1"/>
</dbReference>
<protein>
    <recommendedName>
        <fullName evidence="9">Transmembrane protein 14C</fullName>
    </recommendedName>
</protein>
<organism evidence="7 8">
    <name type="scientific">Furculomyces boomerangus</name>
    <dbReference type="NCBI Taxonomy" id="61424"/>
    <lineage>
        <taxon>Eukaryota</taxon>
        <taxon>Fungi</taxon>
        <taxon>Fungi incertae sedis</taxon>
        <taxon>Zoopagomycota</taxon>
        <taxon>Kickxellomycotina</taxon>
        <taxon>Harpellomycetes</taxon>
        <taxon>Harpellales</taxon>
        <taxon>Harpellaceae</taxon>
        <taxon>Furculomyces</taxon>
    </lineage>
</organism>
<comment type="similarity">
    <text evidence="2">Belongs to the TMEM14 family.</text>
</comment>
<evidence type="ECO:0000256" key="4">
    <source>
        <dbReference type="ARBA" id="ARBA00022989"/>
    </source>
</evidence>
<feature type="transmembrane region" description="Helical" evidence="6">
    <location>
        <begin position="27"/>
        <end position="45"/>
    </location>
</feature>
<accession>A0A2T9Y1N4</accession>
<comment type="subcellular location">
    <subcellularLocation>
        <location evidence="1">Membrane</location>
    </subcellularLocation>
</comment>
<dbReference type="InterPro" id="IPR005349">
    <property type="entry name" value="TMEM14"/>
</dbReference>
<evidence type="ECO:0008006" key="9">
    <source>
        <dbReference type="Google" id="ProtNLM"/>
    </source>
</evidence>
<evidence type="ECO:0000256" key="5">
    <source>
        <dbReference type="ARBA" id="ARBA00023136"/>
    </source>
</evidence>
<keyword evidence="5 6" id="KW-0472">Membrane</keyword>
<dbReference type="PANTHER" id="PTHR12668">
    <property type="entry name" value="TRANSMEMBRANE PROTEIN 14, 15"/>
    <property type="match status" value="1"/>
</dbReference>
<dbReference type="OrthoDB" id="5620at2759"/>
<keyword evidence="8" id="KW-1185">Reference proteome</keyword>
<reference evidence="7 8" key="1">
    <citation type="journal article" date="2018" name="MBio">
        <title>Comparative Genomics Reveals the Core Gene Toolbox for the Fungus-Insect Symbiosis.</title>
        <authorList>
            <person name="Wang Y."/>
            <person name="Stata M."/>
            <person name="Wang W."/>
            <person name="Stajich J.E."/>
            <person name="White M.M."/>
            <person name="Moncalvo J.M."/>
        </authorList>
    </citation>
    <scope>NUCLEOTIDE SEQUENCE [LARGE SCALE GENOMIC DNA]</scope>
    <source>
        <strain evidence="7 8">AUS-77-4</strain>
    </source>
</reference>
<keyword evidence="3 6" id="KW-0812">Transmembrane</keyword>
<dbReference type="PANTHER" id="PTHR12668:SF53">
    <property type="entry name" value="TMEM14 PROTEIN HOMOLOG YJR085C"/>
    <property type="match status" value="1"/>
</dbReference>
<evidence type="ECO:0000256" key="3">
    <source>
        <dbReference type="ARBA" id="ARBA00022692"/>
    </source>
</evidence>
<dbReference type="EMBL" id="MBFT01000950">
    <property type="protein sequence ID" value="PVU86230.1"/>
    <property type="molecule type" value="Genomic_DNA"/>
</dbReference>
<evidence type="ECO:0000256" key="6">
    <source>
        <dbReference type="SAM" id="Phobius"/>
    </source>
</evidence>
<evidence type="ECO:0000313" key="7">
    <source>
        <dbReference type="EMBL" id="PVU86230.1"/>
    </source>
</evidence>
<evidence type="ECO:0000256" key="1">
    <source>
        <dbReference type="ARBA" id="ARBA00004370"/>
    </source>
</evidence>
<dbReference type="AlphaFoldDB" id="A0A2T9Y1N4"/>
<sequence>MSEHIALSMAAACTAGGLIGYFKTGSVISLVAGAGIGALYAYSGLEIKKNGNHGYDMAVGASLLLLGAMGPKAIRTLKPVPTTMSILGLASGAYYSKKAYEFRYGV</sequence>
<evidence type="ECO:0000313" key="8">
    <source>
        <dbReference type="Proteomes" id="UP000245699"/>
    </source>
</evidence>
<dbReference type="GO" id="GO:0016020">
    <property type="term" value="C:membrane"/>
    <property type="evidence" value="ECO:0007669"/>
    <property type="project" value="UniProtKB-SubCell"/>
</dbReference>
<comment type="caution">
    <text evidence="7">The sequence shown here is derived from an EMBL/GenBank/DDBJ whole genome shotgun (WGS) entry which is preliminary data.</text>
</comment>
<dbReference type="Pfam" id="PF03647">
    <property type="entry name" value="Tmemb_14"/>
    <property type="match status" value="1"/>
</dbReference>
<dbReference type="Proteomes" id="UP000245699">
    <property type="component" value="Unassembled WGS sequence"/>
</dbReference>
<feature type="transmembrane region" description="Helical" evidence="6">
    <location>
        <begin position="57"/>
        <end position="74"/>
    </location>
</feature>
<keyword evidence="4 6" id="KW-1133">Transmembrane helix</keyword>
<name>A0A2T9Y1N4_9FUNG</name>
<evidence type="ECO:0000256" key="2">
    <source>
        <dbReference type="ARBA" id="ARBA00007590"/>
    </source>
</evidence>
<gene>
    <name evidence="7" type="ORF">BB559_006597</name>
</gene>
<dbReference type="InterPro" id="IPR044890">
    <property type="entry name" value="TMEM14_sf"/>
</dbReference>